<evidence type="ECO:0000313" key="2">
    <source>
        <dbReference type="Proteomes" id="UP000805193"/>
    </source>
</evidence>
<proteinExistence type="predicted"/>
<comment type="caution">
    <text evidence="1">The sequence shown here is derived from an EMBL/GenBank/DDBJ whole genome shotgun (WGS) entry which is preliminary data.</text>
</comment>
<name>A0AC60QGP2_IXOPE</name>
<sequence>MIGPVLEPTARNLGWSICSRQREPKAFAGLRGVNLEDWLDSFHRVRVCKSLNYGKKSELKTVGVIVRHVGDSGGPAIQRHDGYAFLTGVVSWGIGCAHANYPGVYAEVSYYIDWIVDHLTFSGVC</sequence>
<organism evidence="1 2">
    <name type="scientific">Ixodes persulcatus</name>
    <name type="common">Taiga tick</name>
    <dbReference type="NCBI Taxonomy" id="34615"/>
    <lineage>
        <taxon>Eukaryota</taxon>
        <taxon>Metazoa</taxon>
        <taxon>Ecdysozoa</taxon>
        <taxon>Arthropoda</taxon>
        <taxon>Chelicerata</taxon>
        <taxon>Arachnida</taxon>
        <taxon>Acari</taxon>
        <taxon>Parasitiformes</taxon>
        <taxon>Ixodida</taxon>
        <taxon>Ixodoidea</taxon>
        <taxon>Ixodidae</taxon>
        <taxon>Ixodinae</taxon>
        <taxon>Ixodes</taxon>
    </lineage>
</organism>
<evidence type="ECO:0000313" key="1">
    <source>
        <dbReference type="EMBL" id="KAG0433368.1"/>
    </source>
</evidence>
<gene>
    <name evidence="1" type="ORF">HPB47_019989</name>
</gene>
<reference evidence="1 2" key="1">
    <citation type="journal article" date="2020" name="Cell">
        <title>Large-Scale Comparative Analyses of Tick Genomes Elucidate Their Genetic Diversity and Vector Capacities.</title>
        <authorList>
            <consortium name="Tick Genome and Microbiome Consortium (TIGMIC)"/>
            <person name="Jia N."/>
            <person name="Wang J."/>
            <person name="Shi W."/>
            <person name="Du L."/>
            <person name="Sun Y."/>
            <person name="Zhan W."/>
            <person name="Jiang J.F."/>
            <person name="Wang Q."/>
            <person name="Zhang B."/>
            <person name="Ji P."/>
            <person name="Bell-Sakyi L."/>
            <person name="Cui X.M."/>
            <person name="Yuan T.T."/>
            <person name="Jiang B.G."/>
            <person name="Yang W.F."/>
            <person name="Lam T.T."/>
            <person name="Chang Q.C."/>
            <person name="Ding S.J."/>
            <person name="Wang X.J."/>
            <person name="Zhu J.G."/>
            <person name="Ruan X.D."/>
            <person name="Zhao L."/>
            <person name="Wei J.T."/>
            <person name="Ye R.Z."/>
            <person name="Que T.C."/>
            <person name="Du C.H."/>
            <person name="Zhou Y.H."/>
            <person name="Cheng J.X."/>
            <person name="Dai P.F."/>
            <person name="Guo W.B."/>
            <person name="Han X.H."/>
            <person name="Huang E.J."/>
            <person name="Li L.F."/>
            <person name="Wei W."/>
            <person name="Gao Y.C."/>
            <person name="Liu J.Z."/>
            <person name="Shao H.Z."/>
            <person name="Wang X."/>
            <person name="Wang C.C."/>
            <person name="Yang T.C."/>
            <person name="Huo Q.B."/>
            <person name="Li W."/>
            <person name="Chen H.Y."/>
            <person name="Chen S.E."/>
            <person name="Zhou L.G."/>
            <person name="Ni X.B."/>
            <person name="Tian J.H."/>
            <person name="Sheng Y."/>
            <person name="Liu T."/>
            <person name="Pan Y.S."/>
            <person name="Xia L.Y."/>
            <person name="Li J."/>
            <person name="Zhao F."/>
            <person name="Cao W.C."/>
        </authorList>
    </citation>
    <scope>NUCLEOTIDE SEQUENCE [LARGE SCALE GENOMIC DNA]</scope>
    <source>
        <strain evidence="1">Iper-2018</strain>
    </source>
</reference>
<protein>
    <submittedName>
        <fullName evidence="1">Uncharacterized protein</fullName>
    </submittedName>
</protein>
<dbReference type="EMBL" id="JABSTQ010009065">
    <property type="protein sequence ID" value="KAG0433368.1"/>
    <property type="molecule type" value="Genomic_DNA"/>
</dbReference>
<dbReference type="Proteomes" id="UP000805193">
    <property type="component" value="Unassembled WGS sequence"/>
</dbReference>
<accession>A0AC60QGP2</accession>
<keyword evidence="2" id="KW-1185">Reference proteome</keyword>